<accession>A0A3S4ZZZ6</accession>
<dbReference type="EMBL" id="CAAALY010011416">
    <property type="protein sequence ID" value="VEL11300.1"/>
    <property type="molecule type" value="Genomic_DNA"/>
</dbReference>
<evidence type="ECO:0000313" key="1">
    <source>
        <dbReference type="EMBL" id="VEL11300.1"/>
    </source>
</evidence>
<protein>
    <submittedName>
        <fullName evidence="1">Uncharacterized protein</fullName>
    </submittedName>
</protein>
<dbReference type="Proteomes" id="UP000784294">
    <property type="component" value="Unassembled WGS sequence"/>
</dbReference>
<proteinExistence type="predicted"/>
<reference evidence="1" key="1">
    <citation type="submission" date="2018-11" db="EMBL/GenBank/DDBJ databases">
        <authorList>
            <consortium name="Pathogen Informatics"/>
        </authorList>
    </citation>
    <scope>NUCLEOTIDE SEQUENCE</scope>
</reference>
<sequence length="172" mass="19003">METVTSSQFVMIEGRRIAGDSLEETGAASAAPASLSFFSGPGGLTSTTGHPMGLAPTASTSLSASLVPLHHHHHHHQQQQQQHHHTRYPCLPVHLLASKPNNGGPHATGQLRPRTHRHHRDRHQHLHKRPQYQRHSSHAVGSFHQLYNPQSQMFTAKATGREATKPETPTRQ</sequence>
<dbReference type="AlphaFoldDB" id="A0A3S4ZZZ6"/>
<feature type="non-terminal residue" evidence="1">
    <location>
        <position position="172"/>
    </location>
</feature>
<comment type="caution">
    <text evidence="1">The sequence shown here is derived from an EMBL/GenBank/DDBJ whole genome shotgun (WGS) entry which is preliminary data.</text>
</comment>
<gene>
    <name evidence="1" type="ORF">PXEA_LOCUS4740</name>
</gene>
<organism evidence="1 2">
    <name type="scientific">Protopolystoma xenopodis</name>
    <dbReference type="NCBI Taxonomy" id="117903"/>
    <lineage>
        <taxon>Eukaryota</taxon>
        <taxon>Metazoa</taxon>
        <taxon>Spiralia</taxon>
        <taxon>Lophotrochozoa</taxon>
        <taxon>Platyhelminthes</taxon>
        <taxon>Monogenea</taxon>
        <taxon>Polyopisthocotylea</taxon>
        <taxon>Polystomatidea</taxon>
        <taxon>Polystomatidae</taxon>
        <taxon>Protopolystoma</taxon>
    </lineage>
</organism>
<keyword evidence="2" id="KW-1185">Reference proteome</keyword>
<evidence type="ECO:0000313" key="2">
    <source>
        <dbReference type="Proteomes" id="UP000784294"/>
    </source>
</evidence>
<name>A0A3S4ZZZ6_9PLAT</name>